<evidence type="ECO:0000313" key="3">
    <source>
        <dbReference type="Proteomes" id="UP000290572"/>
    </source>
</evidence>
<feature type="region of interest" description="Disordered" evidence="1">
    <location>
        <begin position="143"/>
        <end position="178"/>
    </location>
</feature>
<reference evidence="2 3" key="1">
    <citation type="submission" date="2018-03" db="EMBL/GenBank/DDBJ databases">
        <title>Draft genome sequence of Rohu Carp (Labeo rohita).</title>
        <authorList>
            <person name="Das P."/>
            <person name="Kushwaha B."/>
            <person name="Joshi C.G."/>
            <person name="Kumar D."/>
            <person name="Nagpure N.S."/>
            <person name="Sahoo L."/>
            <person name="Das S.P."/>
            <person name="Bit A."/>
            <person name="Patnaik S."/>
            <person name="Meher P.K."/>
            <person name="Jayasankar P."/>
            <person name="Koringa P.G."/>
            <person name="Patel N.V."/>
            <person name="Hinsu A.T."/>
            <person name="Kumar R."/>
            <person name="Pandey M."/>
            <person name="Agarwal S."/>
            <person name="Srivastava S."/>
            <person name="Singh M."/>
            <person name="Iquebal M.A."/>
            <person name="Jaiswal S."/>
            <person name="Angadi U.B."/>
            <person name="Kumar N."/>
            <person name="Raza M."/>
            <person name="Shah T.M."/>
            <person name="Rai A."/>
            <person name="Jena J.K."/>
        </authorList>
    </citation>
    <scope>NUCLEOTIDE SEQUENCE [LARGE SCALE GENOMIC DNA]</scope>
    <source>
        <strain evidence="2">DASCIFA01</strain>
        <tissue evidence="2">Testis</tissue>
    </source>
</reference>
<comment type="caution">
    <text evidence="2">The sequence shown here is derived from an EMBL/GenBank/DDBJ whole genome shotgun (WGS) entry which is preliminary data.</text>
</comment>
<dbReference type="AlphaFoldDB" id="A0A498N1M1"/>
<feature type="region of interest" description="Disordered" evidence="1">
    <location>
        <begin position="73"/>
        <end position="114"/>
    </location>
</feature>
<evidence type="ECO:0000313" key="2">
    <source>
        <dbReference type="EMBL" id="RXN26023.1"/>
    </source>
</evidence>
<dbReference type="EMBL" id="QBIY01012249">
    <property type="protein sequence ID" value="RXN26023.1"/>
    <property type="molecule type" value="Genomic_DNA"/>
</dbReference>
<proteinExistence type="predicted"/>
<keyword evidence="3" id="KW-1185">Reference proteome</keyword>
<accession>A0A498N1M1</accession>
<dbReference type="Proteomes" id="UP000290572">
    <property type="component" value="Unassembled WGS sequence"/>
</dbReference>
<feature type="compositionally biased region" description="Basic and acidic residues" evidence="1">
    <location>
        <begin position="73"/>
        <end position="90"/>
    </location>
</feature>
<evidence type="ECO:0000256" key="1">
    <source>
        <dbReference type="SAM" id="MobiDB-lite"/>
    </source>
</evidence>
<name>A0A498N1M1_LABRO</name>
<sequence>MMNGFYIDTINRATDGEFCATTPTGPDFNTIFSILPFSSDDHILQGLSISPSTPPTNRIEVREHQGLLYRRIQKEDDTYKDPVRRPKDPDPADGTALPPEDSRKTSWAAKDPPADPGSCLVAFGLQRCLESCGVEPKECAVINPTKKPPHHRPHPRSSALTPSTKETRKPERRKFPRNPVIHHSKLMLSIIRPLEMGSSNKLCPCTFK</sequence>
<protein>
    <submittedName>
        <fullName evidence="2">Uncharacterized protein</fullName>
    </submittedName>
</protein>
<gene>
    <name evidence="2" type="ORF">ROHU_005748</name>
</gene>
<organism evidence="2 3">
    <name type="scientific">Labeo rohita</name>
    <name type="common">Indian major carp</name>
    <name type="synonym">Cyprinus rohita</name>
    <dbReference type="NCBI Taxonomy" id="84645"/>
    <lineage>
        <taxon>Eukaryota</taxon>
        <taxon>Metazoa</taxon>
        <taxon>Chordata</taxon>
        <taxon>Craniata</taxon>
        <taxon>Vertebrata</taxon>
        <taxon>Euteleostomi</taxon>
        <taxon>Actinopterygii</taxon>
        <taxon>Neopterygii</taxon>
        <taxon>Teleostei</taxon>
        <taxon>Ostariophysi</taxon>
        <taxon>Cypriniformes</taxon>
        <taxon>Cyprinidae</taxon>
        <taxon>Labeoninae</taxon>
        <taxon>Labeonini</taxon>
        <taxon>Labeo</taxon>
    </lineage>
</organism>